<evidence type="ECO:0000313" key="2">
    <source>
        <dbReference type="Proteomes" id="UP000253664"/>
    </source>
</evidence>
<sequence length="297" mass="32317">MPRKSVENHRLLRAGGARLRNLHRVIEAFEERLPPLEDLSVELPNVSHGWTLERRGKGSDAYLVRVVVAHLDGASRETVMELTQQNILPHVVNLLPGVTVPSVFDGRKGRQLLKVTEHHLGLAIEELVVGLRGVSAAVQFEIQLAVPGRKLIGLGRQSVKEIVDAKLLRHEAIHAGEATELRKLARVSESVGQPEGAAARAELFLKESLAVEELTDERLAARHVGVVLDPAAADGMELASGNLALDALVGAGVVALQPLELLGRGTGKRSIRSHWLSHDRQIFRFVSAQGHSQQVSM</sequence>
<dbReference type="EMBL" id="LKCN02000003">
    <property type="protein sequence ID" value="RCI14657.1"/>
    <property type="molecule type" value="Genomic_DNA"/>
</dbReference>
<proteinExistence type="predicted"/>
<reference evidence="1 2" key="1">
    <citation type="journal article" date="2015" name="BMC Genomics">
        <title>Insights from the genome of Ophiocordyceps polyrhachis-furcata to pathogenicity and host specificity in insect fungi.</title>
        <authorList>
            <person name="Wichadakul D."/>
            <person name="Kobmoo N."/>
            <person name="Ingsriswang S."/>
            <person name="Tangphatsornruang S."/>
            <person name="Chantasingh D."/>
            <person name="Luangsa-ard J.J."/>
            <person name="Eurwilaichitr L."/>
        </authorList>
    </citation>
    <scope>NUCLEOTIDE SEQUENCE [LARGE SCALE GENOMIC DNA]</scope>
    <source>
        <strain evidence="1 2">BCC 54312</strain>
    </source>
</reference>
<gene>
    <name evidence="1" type="ORF">L249_6954</name>
</gene>
<dbReference type="Proteomes" id="UP000253664">
    <property type="component" value="Unassembled WGS sequence"/>
</dbReference>
<protein>
    <submittedName>
        <fullName evidence="1">Uncharacterized protein</fullName>
    </submittedName>
</protein>
<dbReference type="AlphaFoldDB" id="A0A367LJV3"/>
<keyword evidence="2" id="KW-1185">Reference proteome</keyword>
<evidence type="ECO:0000313" key="1">
    <source>
        <dbReference type="EMBL" id="RCI14657.1"/>
    </source>
</evidence>
<organism evidence="1 2">
    <name type="scientific">Ophiocordyceps polyrhachis-furcata BCC 54312</name>
    <dbReference type="NCBI Taxonomy" id="1330021"/>
    <lineage>
        <taxon>Eukaryota</taxon>
        <taxon>Fungi</taxon>
        <taxon>Dikarya</taxon>
        <taxon>Ascomycota</taxon>
        <taxon>Pezizomycotina</taxon>
        <taxon>Sordariomycetes</taxon>
        <taxon>Hypocreomycetidae</taxon>
        <taxon>Hypocreales</taxon>
        <taxon>Ophiocordycipitaceae</taxon>
        <taxon>Ophiocordyceps</taxon>
    </lineage>
</organism>
<name>A0A367LJV3_9HYPO</name>
<accession>A0A367LJV3</accession>
<dbReference type="OrthoDB" id="10670176at2759"/>
<comment type="caution">
    <text evidence="1">The sequence shown here is derived from an EMBL/GenBank/DDBJ whole genome shotgun (WGS) entry which is preliminary data.</text>
</comment>